<dbReference type="EMBL" id="AP024702">
    <property type="protein sequence ID" value="BCX50257.1"/>
    <property type="molecule type" value="Genomic_DNA"/>
</dbReference>
<keyword evidence="1" id="KW-0732">Signal</keyword>
<dbReference type="RefSeq" id="WP_338687231.1">
    <property type="nucleotide sequence ID" value="NZ_AP024702.1"/>
</dbReference>
<gene>
    <name evidence="2" type="ORF">HAHE_41650</name>
</gene>
<reference evidence="2 3" key="1">
    <citation type="submission" date="2021-06" db="EMBL/GenBank/DDBJ databases">
        <title>Complete genome of Haloferula helveola possessing various polysaccharide degrading enzymes.</title>
        <authorList>
            <person name="Takami H."/>
            <person name="Huang C."/>
            <person name="Hamasaki K."/>
        </authorList>
    </citation>
    <scope>NUCLEOTIDE SEQUENCE [LARGE SCALE GENOMIC DNA]</scope>
    <source>
        <strain evidence="2 3">CN-1</strain>
    </source>
</reference>
<feature type="chain" id="PRO_5047474386" evidence="1">
    <location>
        <begin position="19"/>
        <end position="2107"/>
    </location>
</feature>
<proteinExistence type="predicted"/>
<evidence type="ECO:0000313" key="2">
    <source>
        <dbReference type="EMBL" id="BCX50257.1"/>
    </source>
</evidence>
<dbReference type="InterPro" id="IPR011050">
    <property type="entry name" value="Pectin_lyase_fold/virulence"/>
</dbReference>
<evidence type="ECO:0000256" key="1">
    <source>
        <dbReference type="SAM" id="SignalP"/>
    </source>
</evidence>
<name>A0ABN6HD78_9BACT</name>
<accession>A0ABN6HD78</accession>
<protein>
    <submittedName>
        <fullName evidence="2">Autotransporter</fullName>
    </submittedName>
</protein>
<dbReference type="SUPFAM" id="SSF51126">
    <property type="entry name" value="Pectin lyase-like"/>
    <property type="match status" value="1"/>
</dbReference>
<keyword evidence="3" id="KW-1185">Reference proteome</keyword>
<dbReference type="Proteomes" id="UP001374893">
    <property type="component" value="Chromosome"/>
</dbReference>
<feature type="signal peptide" evidence="1">
    <location>
        <begin position="1"/>
        <end position="18"/>
    </location>
</feature>
<evidence type="ECO:0000313" key="3">
    <source>
        <dbReference type="Proteomes" id="UP001374893"/>
    </source>
</evidence>
<organism evidence="2 3">
    <name type="scientific">Haloferula helveola</name>
    <dbReference type="NCBI Taxonomy" id="490095"/>
    <lineage>
        <taxon>Bacteria</taxon>
        <taxon>Pseudomonadati</taxon>
        <taxon>Verrucomicrobiota</taxon>
        <taxon>Verrucomicrobiia</taxon>
        <taxon>Verrucomicrobiales</taxon>
        <taxon>Verrucomicrobiaceae</taxon>
        <taxon>Haloferula</taxon>
    </lineage>
</organism>
<sequence length="2107" mass="216491">MTPRITLLLGFFVTPAFGQAYSWAGPVSGTWGSPVFWSPSTGFPNGAGTTATLSNTAGPYDVILDGSYSVDQFTHNGSGNFTATSRTFTVNGNSTLAGDSMIFSNSNYVSNGTVAHNAGPIDMLDSDFIGSGTFFQSNGTINFESGSITLNGSQTGGTLLFTAGCGLSGGFNNIGGVIDIVGRGDTGLSASLNIGGSTLENSGMIKLRTDFGVSDPANVTLTGTGTLVNYSAGSVTVEAGSGGSRNMDLSIDNQGAIGSNTSLSFARSGASHSNTGSIVLSNGDLSMSLFFDTNNDGLMSSTLGAVALTGNSGGGSILTNTATGSITAGTTLSIGGLQDIDNDGSLQSGGNMSVSGAGSGAVTFDHTGSLTVGPGGGFSMSTTNDGSQLIIQPGSVFSPGDFLDLYRTQLILNQPLSVGASDLDIHQATVGGASTLSIGAGSATTFRGATLSSPILNSANATTISGGTSGLQYSNFYGSFTNQVGGTLTIDSAPNGFAAGRIHVNDFTNEGQFTLTGNTTAYFQVLNQTTSTAKFINEATGTATISGTGTRNFDVPIDNRGTFNILRNTSTDGVVNAVHSNSGTVNIAAAWDVGSLLSFDNSGLLDYTGGALDFLGNNGAGSFFDSSGTINVSQGGAISGFHSHGHSGNININGGTLSVNLGLNGAPQTFTNSGDIEVAPGATLSFYGPWGSDDGLVSLSPASTIDGGGTVLFSQIGITIDGTWDPGTSPVEFHNSTLSGPGNFVGSSGSTLRLRGSNLNTATSNTSAVSVESGGSPNFYTGFYGAFTNLAGGSVTIDSAPAGFAAGRIHVNDFTNFGSFTLTGDTTARFEHLNNASTAKFINETTGTATITGTGTRDFDVPIDNRGQLNIQTATNTNDVTDAVHVNTGTIDIADYWSVSNILSFDNQGDLVSTGGEVHFTGNNNAASLFTNTGSLTTTTTSSIRSFENVVNGGDINVNSGTTSILIGLNLNDQFFTHSGNIEVAPGASIILDGPNGKDDAFATFEPGFTLDGGGDIHHQRLTTTLNDDWNPGASPVNLYQSTLTGTGSLLLQNDSTFRFRNSLVQVPVSNHASATVEAAGGGSAGFNYFYGAFTNESNGVLSLDSSINGFIGTYLNNEDLTNHGQVDFTGNTTNRIQLANSSTSTATFVNESTGTVTIDGAGTRDFDVPIDNRGQFNIQTATTTDGITDASHVNTGTINAGSNWTVSSFLSFDNQADLVSTGGDLYFGGNNSPASIFSNTGTLTTTASSTITGCENVSNGGDINVNADTLRINIGLNLNDQFLTHSGNIEVAPGASIIIDGPNGKDDAFATFEPGFTLDGGGDIHHQRLTTTLNDDWNPGASTVSLYQSTLTGTGSLLLQNGSSFRFRNSLVQVPVSNHASATVEAVGTGSGGYNYFYGAFTNESDGVLSLDSSISGFIGTYLNNEDLTNYGQVDFTGNTTNRIQLANSSTSTATFINESTGTVTIDGNGTRDFDVPIDNRGLFEVLSTTFTDGVIDATHVNSGTIAAAANWTFSSILSFDNSGILSSTGGELNFTGNSSATSFFSNSGQMTTAANSTLSGFENVNLVGGLNITAGSTRVNVGANLNPQTLTVSGNVDVGPGAEFYIYGPGGTDDGAVSFEPGFSVDGTGGFVLNAATLTLNSDWMSGDLDLNLYRGVMNGPGILTTQAAAPSRFRSMNTNISLVNRGDLTVEGSNSSSFANNYFFGATTNQAGASFTLDTTTGGFADLNLHVNDFTNHGTFRIDGTNSGRVEHYASSSTAKFINSATGTVEFAGTGNRTFEPTLENSGSVVVSNSTQFGDTFPLSSSANHGGFRVESGATATIYGDFVNETDGVIGGNGTFNMSTASTFTNNGTIAPGASIGTLSITGSPAPTPTSRFEIELDTTGNDLLQVTGSLSLGGTLKPILLNGFVPSPGDTFVIMACTGTLSGNFDTIEQPLGFGEFVVDVDATNKQVVLSFELTGPLSYADFQSIYFTPAQIANGDADRGNDFDGDGLTNEMEWIHGLDPTDPTIPTAPFRIQKSGGTVELIFLESNLLPPSVQLDVTTTIDLASPPAIIPAPDAPRISETPLPGYPDIDEVTLELTDPAWTGSNVRFFQLEFTDTSP</sequence>